<dbReference type="AlphaFoldDB" id="A0A9Q1Q917"/>
<feature type="compositionally biased region" description="Polar residues" evidence="1">
    <location>
        <begin position="12"/>
        <end position="23"/>
    </location>
</feature>
<name>A0A9Q1Q917_9CARY</name>
<evidence type="ECO:0000313" key="3">
    <source>
        <dbReference type="Proteomes" id="UP001153076"/>
    </source>
</evidence>
<reference evidence="2" key="1">
    <citation type="submission" date="2022-04" db="EMBL/GenBank/DDBJ databases">
        <title>Carnegiea gigantea Genome sequencing and assembly v2.</title>
        <authorList>
            <person name="Copetti D."/>
            <person name="Sanderson M.J."/>
            <person name="Burquez A."/>
            <person name="Wojciechowski M.F."/>
        </authorList>
    </citation>
    <scope>NUCLEOTIDE SEQUENCE</scope>
    <source>
        <strain evidence="2">SGP5-SGP5p</strain>
        <tissue evidence="2">Aerial part</tissue>
    </source>
</reference>
<organism evidence="2 3">
    <name type="scientific">Carnegiea gigantea</name>
    <dbReference type="NCBI Taxonomy" id="171969"/>
    <lineage>
        <taxon>Eukaryota</taxon>
        <taxon>Viridiplantae</taxon>
        <taxon>Streptophyta</taxon>
        <taxon>Embryophyta</taxon>
        <taxon>Tracheophyta</taxon>
        <taxon>Spermatophyta</taxon>
        <taxon>Magnoliopsida</taxon>
        <taxon>eudicotyledons</taxon>
        <taxon>Gunneridae</taxon>
        <taxon>Pentapetalae</taxon>
        <taxon>Caryophyllales</taxon>
        <taxon>Cactineae</taxon>
        <taxon>Cactaceae</taxon>
        <taxon>Cactoideae</taxon>
        <taxon>Echinocereeae</taxon>
        <taxon>Carnegiea</taxon>
    </lineage>
</organism>
<proteinExistence type="predicted"/>
<accession>A0A9Q1Q917</accession>
<evidence type="ECO:0000313" key="2">
    <source>
        <dbReference type="EMBL" id="KAJ8433453.1"/>
    </source>
</evidence>
<dbReference type="EMBL" id="JAKOGI010000538">
    <property type="protein sequence ID" value="KAJ8433453.1"/>
    <property type="molecule type" value="Genomic_DNA"/>
</dbReference>
<feature type="compositionally biased region" description="Basic residues" evidence="1">
    <location>
        <begin position="1"/>
        <end position="11"/>
    </location>
</feature>
<dbReference type="PANTHER" id="PTHR33233">
    <property type="entry name" value="ENDONUCLEASE/EXONUCLEASE/PHOSPHATASE"/>
    <property type="match status" value="1"/>
</dbReference>
<evidence type="ECO:0008006" key="4">
    <source>
        <dbReference type="Google" id="ProtNLM"/>
    </source>
</evidence>
<comment type="caution">
    <text evidence="2">The sequence shown here is derived from an EMBL/GenBank/DDBJ whole genome shotgun (WGS) entry which is preliminary data.</text>
</comment>
<dbReference type="OrthoDB" id="1939300at2759"/>
<dbReference type="PANTHER" id="PTHR33233:SF17">
    <property type="entry name" value="DUF4283 DOMAIN-CONTAINING PROTEIN"/>
    <property type="match status" value="1"/>
</dbReference>
<evidence type="ECO:0000256" key="1">
    <source>
        <dbReference type="SAM" id="MobiDB-lite"/>
    </source>
</evidence>
<sequence length="311" mass="35390">MARGRRRRRPKQIQSESTPTPDQHISREESIIVAEESIIAAISTVSGNGTVTTPSPPLEEAPSQGIVGSYASLVNLDEGTSLKFVEASIINGVKCAKIATEDVTPEQSAILCPVLGANPPLEVMEGYLRRICLVKKGVFIMRFNNLDDQLTVVKRGVYYFDNKPLPVKPWNLEMDINTEAITSLPIWVRFMDLDIKYWGLASLSKLGSILGIPIKTDKYTMEKTRLSYARFLIETPVDEAFPNFINFVNDQDVVVRLQVKYEWKPIKCQHCRMYGHKEDECRKKTIIRKEWRKVPMQTEQEREIVESSNNI</sequence>
<protein>
    <recommendedName>
        <fullName evidence="4">DUF4283 domain-containing protein</fullName>
    </recommendedName>
</protein>
<gene>
    <name evidence="2" type="ORF">Cgig2_014494</name>
</gene>
<dbReference type="Proteomes" id="UP001153076">
    <property type="component" value="Unassembled WGS sequence"/>
</dbReference>
<keyword evidence="3" id="KW-1185">Reference proteome</keyword>
<feature type="region of interest" description="Disordered" evidence="1">
    <location>
        <begin position="1"/>
        <end position="26"/>
    </location>
</feature>